<feature type="transmembrane region" description="Helical" evidence="1">
    <location>
        <begin position="12"/>
        <end position="30"/>
    </location>
</feature>
<keyword evidence="1" id="KW-0472">Membrane</keyword>
<name>D4MZE4_ANAHA</name>
<evidence type="ECO:0000313" key="4">
    <source>
        <dbReference type="EMBL" id="CUM83078.1"/>
    </source>
</evidence>
<reference evidence="4 6" key="3">
    <citation type="submission" date="2015-09" db="EMBL/GenBank/DDBJ databases">
        <authorList>
            <consortium name="Pathogen Informatics"/>
        </authorList>
    </citation>
    <scope>NUCLEOTIDE SEQUENCE [LARGE SCALE GENOMIC DNA]</scope>
    <source>
        <strain evidence="4 6">2789STDY5608868</strain>
    </source>
</reference>
<dbReference type="PATRIC" id="fig|245018.3.peg.1223"/>
<dbReference type="PANTHER" id="PTHR34978:SF3">
    <property type="entry name" value="SLR0241 PROTEIN"/>
    <property type="match status" value="1"/>
</dbReference>
<evidence type="ECO:0000313" key="3">
    <source>
        <dbReference type="EMBL" id="CBL37989.1"/>
    </source>
</evidence>
<feature type="transmembrane region" description="Helical" evidence="1">
    <location>
        <begin position="290"/>
        <end position="313"/>
    </location>
</feature>
<dbReference type="KEGG" id="bprl:CL2_09810"/>
<dbReference type="Proteomes" id="UP000095598">
    <property type="component" value="Unassembled WGS sequence"/>
</dbReference>
<dbReference type="Proteomes" id="UP000008960">
    <property type="component" value="Chromosome"/>
</dbReference>
<feature type="transmembrane region" description="Helical" evidence="1">
    <location>
        <begin position="42"/>
        <end position="73"/>
    </location>
</feature>
<keyword evidence="1" id="KW-1133">Transmembrane helix</keyword>
<proteinExistence type="predicted"/>
<evidence type="ECO:0000259" key="2">
    <source>
        <dbReference type="Pfam" id="PF05569"/>
    </source>
</evidence>
<protein>
    <submittedName>
        <fullName evidence="3">Antirepressor regulating drug resistance, predicted signal transduction N-terminal membrane component</fullName>
    </submittedName>
    <submittedName>
        <fullName evidence="4">Regulatory protein BlaR1</fullName>
    </submittedName>
</protein>
<dbReference type="AlphaFoldDB" id="D4MZE4"/>
<feature type="transmembrane region" description="Helical" evidence="1">
    <location>
        <begin position="85"/>
        <end position="106"/>
    </location>
</feature>
<feature type="domain" description="Peptidase M56" evidence="2">
    <location>
        <begin position="92"/>
        <end position="277"/>
    </location>
</feature>
<evidence type="ECO:0000256" key="1">
    <source>
        <dbReference type="SAM" id="Phobius"/>
    </source>
</evidence>
<reference evidence="3 5" key="2">
    <citation type="submission" date="2010-03" db="EMBL/GenBank/DDBJ databases">
        <authorList>
            <person name="Pajon A."/>
        </authorList>
    </citation>
    <scope>NUCLEOTIDE SEQUENCE [LARGE SCALE GENOMIC DNA]</scope>
    <source>
        <strain evidence="3 5">SSC/2</strain>
    </source>
</reference>
<reference evidence="3 5" key="1">
    <citation type="submission" date="2010-03" db="EMBL/GenBank/DDBJ databases">
        <title>The genome sequence of Clostridiales sp. SSC/2.</title>
        <authorList>
            <consortium name="metaHIT consortium -- http://www.metahit.eu/"/>
            <person name="Pajon A."/>
            <person name="Turner K."/>
            <person name="Parkhill J."/>
            <person name="Duncan S."/>
            <person name="Flint H."/>
        </authorList>
    </citation>
    <scope>NUCLEOTIDE SEQUENCE [LARGE SCALE GENOMIC DNA]</scope>
    <source>
        <strain evidence="3 5">SSC/2</strain>
    </source>
</reference>
<dbReference type="InterPro" id="IPR008756">
    <property type="entry name" value="Peptidase_M56"/>
</dbReference>
<organism evidence="3 5">
    <name type="scientific">Anaerostipes hadrus</name>
    <dbReference type="NCBI Taxonomy" id="649756"/>
    <lineage>
        <taxon>Bacteria</taxon>
        <taxon>Bacillati</taxon>
        <taxon>Bacillota</taxon>
        <taxon>Clostridia</taxon>
        <taxon>Lachnospirales</taxon>
        <taxon>Lachnospiraceae</taxon>
        <taxon>Anaerostipes</taxon>
    </lineage>
</organism>
<gene>
    <name evidence="4" type="primary">blaR1_2</name>
    <name evidence="3" type="ORF">CL2_09810</name>
    <name evidence="4" type="ORF">ERS852425_00888</name>
</gene>
<dbReference type="RefSeq" id="WP_008392007.1">
    <property type="nucleotide sequence ID" value="NC_021016.1"/>
</dbReference>
<evidence type="ECO:0000313" key="5">
    <source>
        <dbReference type="Proteomes" id="UP000008960"/>
    </source>
</evidence>
<dbReference type="EMBL" id="CYXT01000004">
    <property type="protein sequence ID" value="CUM83078.1"/>
    <property type="molecule type" value="Genomic_DNA"/>
</dbReference>
<sequence>MIWMIKKIYIYVISMILLNGLVGSISYLCFRKIRQQLERKGLISMCITVLRGAVLSFLMPIVIVLIYFIYYVYEEDYTMFALSPLVGWVFFVVGIIWTIGFLKAIVKTIRIQTQMNQLRKRACVCSKSILDCKNQWKEEVGVRRNVEIKTVYGLAVPIICGFLKPMILLPEREYNKEELKIICIHELIHCKHKDILWKQLCGLVRVIHWWNPLVKQLDMDVDSWNETYCDLESTTIMKSKKRYFTTICEIGISPFAKGAYLCAALGEDKSQLKTRILRIKSIENKNTRNVMAGTFLCIGLSFVVVAVIILSTIGYHKIYVETVWATEIEEDLPEEETEYTMDLKEYTAKRIGTNLAVTKLKQNIKKGEEIDVVQPLNAKTRLETKELELKKGEKIDLTVFSSQEIQREDKDFVAGIIDGTGKERYVMHAVDIIHDFYVKKDGKYKVFVENRYKKKIKIGIAICVEK</sequence>
<dbReference type="CDD" id="cd07341">
    <property type="entry name" value="M56_BlaR1_MecR1_like"/>
    <property type="match status" value="1"/>
</dbReference>
<dbReference type="Pfam" id="PF05569">
    <property type="entry name" value="Peptidase_M56"/>
    <property type="match status" value="1"/>
</dbReference>
<dbReference type="PANTHER" id="PTHR34978">
    <property type="entry name" value="POSSIBLE SENSOR-TRANSDUCER PROTEIN BLAR"/>
    <property type="match status" value="1"/>
</dbReference>
<dbReference type="InterPro" id="IPR052173">
    <property type="entry name" value="Beta-lactam_resp_regulator"/>
</dbReference>
<accession>D4MZE4</accession>
<evidence type="ECO:0000313" key="6">
    <source>
        <dbReference type="Proteomes" id="UP000095598"/>
    </source>
</evidence>
<keyword evidence="1" id="KW-0812">Transmembrane</keyword>
<dbReference type="EMBL" id="FP929061">
    <property type="protein sequence ID" value="CBL37989.1"/>
    <property type="molecule type" value="Genomic_DNA"/>
</dbReference>